<dbReference type="AlphaFoldDB" id="A0A1A9E3E5"/>
<keyword evidence="3" id="KW-0233">DNA recombination</keyword>
<dbReference type="RefSeq" id="WP_001205484.1">
    <property type="nucleotide sequence ID" value="NZ_CABMHV010000038.1"/>
</dbReference>
<evidence type="ECO:0000313" key="6">
    <source>
        <dbReference type="EMBL" id="RDY83908.1"/>
    </source>
</evidence>
<comment type="similarity">
    <text evidence="1">Belongs to the 'phage' integrase family.</text>
</comment>
<dbReference type="InterPro" id="IPR002104">
    <property type="entry name" value="Integrase_catalytic"/>
</dbReference>
<reference evidence="5" key="2">
    <citation type="submission" date="2023-05" db="EMBL/GenBank/DDBJ databases">
        <title>Cataloging the Phylogenetic Diversity of Human Bladder Bacteria.</title>
        <authorList>
            <person name="Du J."/>
        </authorList>
    </citation>
    <scope>NUCLEOTIDE SEQUENCE</scope>
    <source>
        <strain evidence="5">UMB8703</strain>
    </source>
</reference>
<dbReference type="Proteomes" id="UP000256718">
    <property type="component" value="Unassembled WGS sequence"/>
</dbReference>
<dbReference type="PROSITE" id="PS51898">
    <property type="entry name" value="TYR_RECOMBINASE"/>
    <property type="match status" value="1"/>
</dbReference>
<dbReference type="Proteomes" id="UP001230629">
    <property type="component" value="Unassembled WGS sequence"/>
</dbReference>
<keyword evidence="2" id="KW-0229">DNA integration</keyword>
<dbReference type="PANTHER" id="PTHR30629:SF2">
    <property type="entry name" value="PROPHAGE INTEGRASE INTS-RELATED"/>
    <property type="match status" value="1"/>
</dbReference>
<proteinExistence type="inferred from homology"/>
<dbReference type="KEGG" id="sagg:EN73_10105"/>
<dbReference type="GO" id="GO:0006310">
    <property type="term" value="P:DNA recombination"/>
    <property type="evidence" value="ECO:0007669"/>
    <property type="project" value="UniProtKB-KW"/>
</dbReference>
<dbReference type="PANTHER" id="PTHR30629">
    <property type="entry name" value="PROPHAGE INTEGRASE"/>
    <property type="match status" value="1"/>
</dbReference>
<dbReference type="InterPro" id="IPR050808">
    <property type="entry name" value="Phage_Integrase"/>
</dbReference>
<dbReference type="GO" id="GO:0003677">
    <property type="term" value="F:DNA binding"/>
    <property type="evidence" value="ECO:0007669"/>
    <property type="project" value="InterPro"/>
</dbReference>
<evidence type="ECO:0000256" key="3">
    <source>
        <dbReference type="ARBA" id="ARBA00023172"/>
    </source>
</evidence>
<comment type="caution">
    <text evidence="6">The sequence shown here is derived from an EMBL/GenBank/DDBJ whole genome shotgun (WGS) entry which is preliminary data.</text>
</comment>
<feature type="domain" description="Tyr recombinase" evidence="4">
    <location>
        <begin position="239"/>
        <end position="487"/>
    </location>
</feature>
<sequence>MRDNGSRVLIISSWRPDPYKAGNVLVKFAMRFTHPITKKSHKKYLSTGASKGWFTTKATPSKKLPSGKERLLVSDIKNTQLITQVTQELNKLVDDYIAELMGIKPKKAKKLLTLEEIAKPFDKDGNFYGKAFKAWHERVKPANNTLKTRVTIYNRYIEPNFDTRMSITKFAFMTDEIQNLINASSMHMARNLHIYLKMIFDWSVENGQITLTQDPIASNKVKRRVLTKSEEQDKKREDIAEKYLEASEVNHVLRLIESWTNRPDNQLIADVLRMIFLTGMRPSEVLGLNEDMLDFEKKWIKVHWQRASKNKSDDMMEALNLDEKERYRADLKTKESVRTIPMSPEVEKILRHYIDRNKFQAQFSPTYQDLGYLFTRTYIRAGNRQGSPLYHNELSQFLRGGSSQSAKYNKKAGKPYKDIDSFLDFGRPIHVIPHMFRHSFISIMASEGIDLPTIREFVGHSEDSKEIERVYLHVIKKQKDTMRGAVEKLEKLIE</sequence>
<dbReference type="Pfam" id="PF00589">
    <property type="entry name" value="Phage_integrase"/>
    <property type="match status" value="1"/>
</dbReference>
<evidence type="ECO:0000259" key="4">
    <source>
        <dbReference type="PROSITE" id="PS51898"/>
    </source>
</evidence>
<dbReference type="InterPro" id="IPR013762">
    <property type="entry name" value="Integrase-like_cat_sf"/>
</dbReference>
<protein>
    <submittedName>
        <fullName evidence="6">Site-specific integrase</fullName>
    </submittedName>
</protein>
<dbReference type="Gene3D" id="1.10.443.10">
    <property type="entry name" value="Intergrase catalytic core"/>
    <property type="match status" value="1"/>
</dbReference>
<dbReference type="CDD" id="cd01189">
    <property type="entry name" value="INT_ICEBs1_C_like"/>
    <property type="match status" value="1"/>
</dbReference>
<dbReference type="EMBL" id="QHGZ01000101">
    <property type="protein sequence ID" value="RDY83908.1"/>
    <property type="molecule type" value="Genomic_DNA"/>
</dbReference>
<dbReference type="SUPFAM" id="SSF56349">
    <property type="entry name" value="DNA breaking-rejoining enzymes"/>
    <property type="match status" value="1"/>
</dbReference>
<evidence type="ECO:0000313" key="5">
    <source>
        <dbReference type="EMBL" id="MDK6899511.1"/>
    </source>
</evidence>
<dbReference type="EMBL" id="JASOIH010000004">
    <property type="protein sequence ID" value="MDK6899511.1"/>
    <property type="molecule type" value="Genomic_DNA"/>
</dbReference>
<name>A0A1A9E3E5_STRAG</name>
<gene>
    <name evidence="6" type="ORF">C4618_03700</name>
    <name evidence="5" type="ORF">QP229_05825</name>
</gene>
<dbReference type="InterPro" id="IPR011010">
    <property type="entry name" value="DNA_brk_join_enz"/>
</dbReference>
<evidence type="ECO:0000256" key="1">
    <source>
        <dbReference type="ARBA" id="ARBA00008857"/>
    </source>
</evidence>
<accession>A0A1A9E3E5</accession>
<dbReference type="GO" id="GO:0015074">
    <property type="term" value="P:DNA integration"/>
    <property type="evidence" value="ECO:0007669"/>
    <property type="project" value="UniProtKB-KW"/>
</dbReference>
<evidence type="ECO:0000313" key="7">
    <source>
        <dbReference type="Proteomes" id="UP000256718"/>
    </source>
</evidence>
<evidence type="ECO:0000256" key="2">
    <source>
        <dbReference type="ARBA" id="ARBA00022908"/>
    </source>
</evidence>
<reference evidence="6 7" key="1">
    <citation type="journal article" date="2018" name="Emerg. Microbes Infect.">
        <title>Phenotypic and molecular analysis of nontypeable Group B streptococci: identification of cps2a and hybrid cps2a/cps5 Group B streptococcal capsule gene clusters.</title>
        <authorList>
            <person name="Alhhazmi A."/>
            <person name="Tyrrell G.J."/>
        </authorList>
    </citation>
    <scope>NUCLEOTIDE SEQUENCE [LARGE SCALE GENOMIC DNA]</scope>
    <source>
        <strain evidence="6 7">PLGBS17</strain>
    </source>
</reference>
<organism evidence="6 7">
    <name type="scientific">Streptococcus agalactiae</name>
    <dbReference type="NCBI Taxonomy" id="1311"/>
    <lineage>
        <taxon>Bacteria</taxon>
        <taxon>Bacillati</taxon>
        <taxon>Bacillota</taxon>
        <taxon>Bacilli</taxon>
        <taxon>Lactobacillales</taxon>
        <taxon>Streptococcaceae</taxon>
        <taxon>Streptococcus</taxon>
    </lineage>
</organism>